<dbReference type="Proteomes" id="UP001500218">
    <property type="component" value="Unassembled WGS sequence"/>
</dbReference>
<dbReference type="EMBL" id="BAAALT010000059">
    <property type="protein sequence ID" value="GAA1801268.1"/>
    <property type="molecule type" value="Genomic_DNA"/>
</dbReference>
<accession>A0ABN2LWN0</accession>
<comment type="caution">
    <text evidence="1">The sequence shown here is derived from an EMBL/GenBank/DDBJ whole genome shotgun (WGS) entry which is preliminary data.</text>
</comment>
<keyword evidence="2" id="KW-1185">Reference proteome</keyword>
<dbReference type="RefSeq" id="WP_344129481.1">
    <property type="nucleotide sequence ID" value="NZ_BAAALT010000059.1"/>
</dbReference>
<organism evidence="1 2">
    <name type="scientific">Luedemannella flava</name>
    <dbReference type="NCBI Taxonomy" id="349316"/>
    <lineage>
        <taxon>Bacteria</taxon>
        <taxon>Bacillati</taxon>
        <taxon>Actinomycetota</taxon>
        <taxon>Actinomycetes</taxon>
        <taxon>Micromonosporales</taxon>
        <taxon>Micromonosporaceae</taxon>
        <taxon>Luedemannella</taxon>
    </lineage>
</organism>
<reference evidence="1 2" key="1">
    <citation type="journal article" date="2019" name="Int. J. Syst. Evol. Microbiol.">
        <title>The Global Catalogue of Microorganisms (GCM) 10K type strain sequencing project: providing services to taxonomists for standard genome sequencing and annotation.</title>
        <authorList>
            <consortium name="The Broad Institute Genomics Platform"/>
            <consortium name="The Broad Institute Genome Sequencing Center for Infectious Disease"/>
            <person name="Wu L."/>
            <person name="Ma J."/>
        </authorList>
    </citation>
    <scope>NUCLEOTIDE SEQUENCE [LARGE SCALE GENOMIC DNA]</scope>
    <source>
        <strain evidence="1 2">JCM 13250</strain>
    </source>
</reference>
<name>A0ABN2LWN0_9ACTN</name>
<gene>
    <name evidence="1" type="ORF">GCM10009682_23810</name>
</gene>
<proteinExistence type="predicted"/>
<evidence type="ECO:0000313" key="1">
    <source>
        <dbReference type="EMBL" id="GAA1801268.1"/>
    </source>
</evidence>
<protein>
    <submittedName>
        <fullName evidence="1">Uncharacterized protein</fullName>
    </submittedName>
</protein>
<sequence length="50" mass="5372">MATNGDTYHWLAAAFGFGVGTVYRHLRAAVGLLSVHARNLAKRSAVQRCG</sequence>
<evidence type="ECO:0000313" key="2">
    <source>
        <dbReference type="Proteomes" id="UP001500218"/>
    </source>
</evidence>